<dbReference type="AlphaFoldDB" id="A0A1Z4KI76"/>
<proteinExistence type="predicted"/>
<sequence>MIQVLNLTTPETIKQYLQEALGKIEPFEQCILLDYPDYANIGDSLIWLGELLYLQQIRQAKITYSASVESFSAQEMSNYKSSPEIPIFLSGGGNLGDLWLKFQNFREHIISEYKENPIIIFPQSIYFQEENNLVKAARIFNSHPNLTIFVRDNYSYQLATNYFYNCRIIKSPDAAFQLVNTPGIAASYQNKSSILYHFRNDKELNLNQASSPNNLDLPNLIVEDWASYKYESDSYKKLPNNALIQSFARIFDGWEQGKLFPDEWITRQIWKYFHPYTTAFSQAYNPESHRKAWSYMYQGVYQFKQYRLIITNRLHGHILSTLMGIPHIFLPNSYHKNEAFYEAWTHQIPFCRFVKDPEKIADTVRELIEMSEIAKN</sequence>
<feature type="domain" description="Polysaccharide pyruvyl transferase" evidence="1">
    <location>
        <begin position="40"/>
        <end position="333"/>
    </location>
</feature>
<organism evidence="2 3">
    <name type="scientific">Trichormus variabilis NIES-23</name>
    <dbReference type="NCBI Taxonomy" id="1973479"/>
    <lineage>
        <taxon>Bacteria</taxon>
        <taxon>Bacillati</taxon>
        <taxon>Cyanobacteriota</taxon>
        <taxon>Cyanophyceae</taxon>
        <taxon>Nostocales</taxon>
        <taxon>Nostocaceae</taxon>
        <taxon>Trichormus</taxon>
    </lineage>
</organism>
<evidence type="ECO:0000313" key="3">
    <source>
        <dbReference type="Proteomes" id="UP000217507"/>
    </source>
</evidence>
<protein>
    <submittedName>
        <fullName evidence="2">Polysaccharide polymerization protein</fullName>
    </submittedName>
</protein>
<dbReference type="InterPro" id="IPR007345">
    <property type="entry name" value="Polysacch_pyruvyl_Trfase"/>
</dbReference>
<evidence type="ECO:0000259" key="1">
    <source>
        <dbReference type="Pfam" id="PF04230"/>
    </source>
</evidence>
<name>A0A1Z4KI76_ANAVA</name>
<dbReference type="Pfam" id="PF04230">
    <property type="entry name" value="PS_pyruv_trans"/>
    <property type="match status" value="1"/>
</dbReference>
<accession>A0A1Z4KI76</accession>
<evidence type="ECO:0000313" key="2">
    <source>
        <dbReference type="EMBL" id="BAY68691.1"/>
    </source>
</evidence>
<dbReference type="Proteomes" id="UP000217507">
    <property type="component" value="Chromosome"/>
</dbReference>
<gene>
    <name evidence="2" type="ORF">NIES23_14790</name>
</gene>
<reference evidence="2 3" key="1">
    <citation type="submission" date="2017-06" db="EMBL/GenBank/DDBJ databases">
        <title>Genome sequencing of cyanobaciteial culture collection at National Institute for Environmental Studies (NIES).</title>
        <authorList>
            <person name="Hirose Y."/>
            <person name="Shimura Y."/>
            <person name="Fujisawa T."/>
            <person name="Nakamura Y."/>
            <person name="Kawachi M."/>
        </authorList>
    </citation>
    <scope>NUCLEOTIDE SEQUENCE [LARGE SCALE GENOMIC DNA]</scope>
    <source>
        <strain evidence="2 3">NIES-23</strain>
    </source>
</reference>
<dbReference type="EMBL" id="AP018216">
    <property type="protein sequence ID" value="BAY68691.1"/>
    <property type="molecule type" value="Genomic_DNA"/>
</dbReference>